<reference evidence="1 2" key="1">
    <citation type="submission" date="2014-02" db="EMBL/GenBank/DDBJ databases">
        <title>The genome sequence of the entomopathogenic fungus Metarhizium robertsii ARSEF 2575.</title>
        <authorList>
            <person name="Giuliano Garisto Donzelli B."/>
            <person name="Roe B.A."/>
            <person name="Macmil S.L."/>
            <person name="Krasnoff S.B."/>
            <person name="Gibson D.M."/>
        </authorList>
    </citation>
    <scope>NUCLEOTIDE SEQUENCE [LARGE SCALE GENOMIC DNA]</scope>
    <source>
        <strain evidence="1 2">ARSEF 2575</strain>
    </source>
</reference>
<name>A0A014P4A5_9HYPO</name>
<dbReference type="EMBL" id="JELW01000050">
    <property type="protein sequence ID" value="EXU96386.1"/>
    <property type="molecule type" value="Genomic_DNA"/>
</dbReference>
<organism evidence="1 2">
    <name type="scientific">Metarhizium robertsii</name>
    <dbReference type="NCBI Taxonomy" id="568076"/>
    <lineage>
        <taxon>Eukaryota</taxon>
        <taxon>Fungi</taxon>
        <taxon>Dikarya</taxon>
        <taxon>Ascomycota</taxon>
        <taxon>Pezizomycotina</taxon>
        <taxon>Sordariomycetes</taxon>
        <taxon>Hypocreomycetidae</taxon>
        <taxon>Hypocreales</taxon>
        <taxon>Clavicipitaceae</taxon>
        <taxon>Metarhizium</taxon>
    </lineage>
</organism>
<protein>
    <submittedName>
        <fullName evidence="1">Uncharacterized protein</fullName>
    </submittedName>
</protein>
<evidence type="ECO:0000313" key="2">
    <source>
        <dbReference type="Proteomes" id="UP000030151"/>
    </source>
</evidence>
<proteinExistence type="predicted"/>
<comment type="caution">
    <text evidence="1">The sequence shown here is derived from an EMBL/GenBank/DDBJ whole genome shotgun (WGS) entry which is preliminary data.</text>
</comment>
<sequence>MEAILCIVEKDAFRQGHPNPVHSITLDFLASGFPCVELGKKRSNGRRLIIAMTSSAAIFTHRDADAHRKDYTNELFRSLSKSFWTPMNIAQSTG</sequence>
<accession>A0A014P4A5</accession>
<dbReference type="AlphaFoldDB" id="A0A014P4A5"/>
<dbReference type="Proteomes" id="UP000030151">
    <property type="component" value="Unassembled WGS sequence"/>
</dbReference>
<evidence type="ECO:0000313" key="1">
    <source>
        <dbReference type="EMBL" id="EXU96386.1"/>
    </source>
</evidence>
<gene>
    <name evidence="1" type="ORF">X797_010504</name>
</gene>
<dbReference type="HOGENOM" id="CLU_2386653_0_0_1"/>